<feature type="compositionally biased region" description="Polar residues" evidence="6">
    <location>
        <begin position="578"/>
        <end position="597"/>
    </location>
</feature>
<evidence type="ECO:0000256" key="6">
    <source>
        <dbReference type="SAM" id="MobiDB-lite"/>
    </source>
</evidence>
<evidence type="ECO:0000313" key="8">
    <source>
        <dbReference type="EMBL" id="CCH44262.1"/>
    </source>
</evidence>
<dbReference type="EMBL" id="CAIF01000116">
    <property type="protein sequence ID" value="CCH44262.1"/>
    <property type="molecule type" value="Genomic_DNA"/>
</dbReference>
<keyword evidence="4" id="KW-0539">Nucleus</keyword>
<sequence>MAQTTQTVQEQATKTITSTKTSITQEQSQKLIQTMLTMSFGCVAFLRGLFPDEYFVDQRFVPNKFEHGYDPKDPKNKNDSIRVKTLVRGKDKQVDLFLDWIDKGAIDAIRRGYLKSLSFSVFLDKSKPQDLHEVYTFSFDYQKDHVNFKINDEETDTISLLDSRKMLQHMMKRFIIITQSLEPLPEEKFMTMRMLFNESTPKDYQPPYFMDAGSVPNAVLRVPNGTNADKYAAGSVNTSHHDIKLKVLSRPIVLPENDELVEIDPFESQRFKTPKLNTVPKRPMGPSNPTPPPGLSSNAKPTGPRGHVSISSKPTITPVPKKEEPSQTTTMLREFLQSSQPGINPTQAIKRDTCECGCAINEVSERTTKCAACDRVLHFNCYSLDQRRSSATCFTCCATSLGIQSHESLQLLMILRRLYKLFTKIDIPSSTLLIHEKLGFTKDQNKSITVEAISFFFKKNILLLENEPRRLKRAAGDNIYQRGSSFVDVDIEGIVVNDKQLPLGRYTWSFTPKISGPDVIHLKSIASTAKKYLFEDTFEKGLEIDIKDTNHEDEDEQIINSSDHESDETKKSEEVSGGFSNLKINSSQPSDVIESSQVMTRSMKRASSYDVEKIEDDSQPVVGYNTRFKKRKASVAKRVIPDSLDY</sequence>
<dbReference type="HOGENOM" id="CLU_033649_0_0_1"/>
<keyword evidence="9" id="KW-1185">Reference proteome</keyword>
<dbReference type="InterPro" id="IPR051294">
    <property type="entry name" value="HORMA_MeioticProgression"/>
</dbReference>
<dbReference type="GO" id="GO:0007130">
    <property type="term" value="P:synaptonemal complex assembly"/>
    <property type="evidence" value="ECO:0007669"/>
    <property type="project" value="TreeGrafter"/>
</dbReference>
<gene>
    <name evidence="8" type="ORF">BN7_3823</name>
</gene>
<reference evidence="8 9" key="1">
    <citation type="journal article" date="2012" name="Eukaryot. Cell">
        <title>Draft genome sequence of Wickerhamomyces ciferrii NRRL Y-1031 F-60-10.</title>
        <authorList>
            <person name="Schneider J."/>
            <person name="Andrea H."/>
            <person name="Blom J."/>
            <person name="Jaenicke S."/>
            <person name="Ruckert C."/>
            <person name="Schorsch C."/>
            <person name="Szczepanowski R."/>
            <person name="Farwick M."/>
            <person name="Goesmann A."/>
            <person name="Puhler A."/>
            <person name="Schaffer S."/>
            <person name="Tauch A."/>
            <person name="Kohler T."/>
            <person name="Brinkrolf K."/>
        </authorList>
    </citation>
    <scope>NUCLEOTIDE SEQUENCE [LARGE SCALE GENOMIC DNA]</scope>
    <source>
        <strain evidence="9">ATCC 14091 / BCRC 22168 / CBS 111 / JCM 3599 / NBRC 0793 / NRRL Y-1031 F-60-10</strain>
    </source>
</reference>
<evidence type="ECO:0000256" key="1">
    <source>
        <dbReference type="ARBA" id="ARBA00004123"/>
    </source>
</evidence>
<evidence type="ECO:0000256" key="3">
    <source>
        <dbReference type="ARBA" id="ARBA00022454"/>
    </source>
</evidence>
<feature type="region of interest" description="Disordered" evidence="6">
    <location>
        <begin position="546"/>
        <end position="597"/>
    </location>
</feature>
<dbReference type="GO" id="GO:0005694">
    <property type="term" value="C:chromosome"/>
    <property type="evidence" value="ECO:0007669"/>
    <property type="project" value="UniProtKB-SubCell"/>
</dbReference>
<comment type="subcellular location">
    <subcellularLocation>
        <location evidence="2">Chromosome</location>
    </subcellularLocation>
    <subcellularLocation>
        <location evidence="1">Nucleus</location>
    </subcellularLocation>
</comment>
<keyword evidence="3" id="KW-0158">Chromosome</keyword>
<dbReference type="STRING" id="1206466.K0KQ41"/>
<dbReference type="Proteomes" id="UP000009328">
    <property type="component" value="Unassembled WGS sequence"/>
</dbReference>
<dbReference type="AlphaFoldDB" id="K0KQ41"/>
<dbReference type="InParanoid" id="K0KQ41"/>
<dbReference type="FunCoup" id="K0KQ41">
    <property type="interactions" value="106"/>
</dbReference>
<feature type="region of interest" description="Disordered" evidence="6">
    <location>
        <begin position="271"/>
        <end position="325"/>
    </location>
</feature>
<dbReference type="GO" id="GO:0051598">
    <property type="term" value="P:meiotic recombination checkpoint signaling"/>
    <property type="evidence" value="ECO:0007669"/>
    <property type="project" value="TreeGrafter"/>
</dbReference>
<dbReference type="eggNOG" id="KOG4652">
    <property type="taxonomic scope" value="Eukaryota"/>
</dbReference>
<feature type="domain" description="HORMA" evidence="7">
    <location>
        <begin position="26"/>
        <end position="247"/>
    </location>
</feature>
<keyword evidence="5" id="KW-0469">Meiosis</keyword>
<accession>K0KQ41</accession>
<dbReference type="PROSITE" id="PS50815">
    <property type="entry name" value="HORMA"/>
    <property type="match status" value="1"/>
</dbReference>
<feature type="compositionally biased region" description="Basic and acidic residues" evidence="6">
    <location>
        <begin position="562"/>
        <end position="574"/>
    </location>
</feature>
<name>K0KQ41_WICCF</name>
<evidence type="ECO:0000313" key="9">
    <source>
        <dbReference type="Proteomes" id="UP000009328"/>
    </source>
</evidence>
<dbReference type="PANTHER" id="PTHR48225:SF7">
    <property type="entry name" value="MEIOSIS-SPECIFIC PROTEIN HOP1"/>
    <property type="match status" value="1"/>
</dbReference>
<protein>
    <submittedName>
        <fullName evidence="8">Meiosis-specific protein HOP1</fullName>
    </submittedName>
</protein>
<evidence type="ECO:0000256" key="5">
    <source>
        <dbReference type="ARBA" id="ARBA00023254"/>
    </source>
</evidence>
<dbReference type="GO" id="GO:0005634">
    <property type="term" value="C:nucleus"/>
    <property type="evidence" value="ECO:0007669"/>
    <property type="project" value="UniProtKB-SubCell"/>
</dbReference>
<dbReference type="InterPro" id="IPR036570">
    <property type="entry name" value="HORMA_dom_sf"/>
</dbReference>
<comment type="caution">
    <text evidence="8">The sequence shown here is derived from an EMBL/GenBank/DDBJ whole genome shotgun (WGS) entry which is preliminary data.</text>
</comment>
<dbReference type="PANTHER" id="PTHR48225">
    <property type="entry name" value="HORMA DOMAIN-CONTAINING PROTEIN 1"/>
    <property type="match status" value="1"/>
</dbReference>
<evidence type="ECO:0000256" key="4">
    <source>
        <dbReference type="ARBA" id="ARBA00023242"/>
    </source>
</evidence>
<organism evidence="8 9">
    <name type="scientific">Wickerhamomyces ciferrii (strain ATCC 14091 / BCRC 22168 / CBS 111 / JCM 3599 / NBRC 0793 / NRRL Y-1031 F-60-10)</name>
    <name type="common">Yeast</name>
    <name type="synonym">Pichia ciferrii</name>
    <dbReference type="NCBI Taxonomy" id="1206466"/>
    <lineage>
        <taxon>Eukaryota</taxon>
        <taxon>Fungi</taxon>
        <taxon>Dikarya</taxon>
        <taxon>Ascomycota</taxon>
        <taxon>Saccharomycotina</taxon>
        <taxon>Saccharomycetes</taxon>
        <taxon>Phaffomycetales</taxon>
        <taxon>Wickerhamomycetaceae</taxon>
        <taxon>Wickerhamomyces</taxon>
    </lineage>
</organism>
<dbReference type="SUPFAM" id="SSF56019">
    <property type="entry name" value="The spindle assembly checkpoint protein mad2"/>
    <property type="match status" value="1"/>
</dbReference>
<dbReference type="Gene3D" id="3.30.900.10">
    <property type="entry name" value="HORMA domain"/>
    <property type="match status" value="1"/>
</dbReference>
<proteinExistence type="predicted"/>
<evidence type="ECO:0000259" key="7">
    <source>
        <dbReference type="PROSITE" id="PS50815"/>
    </source>
</evidence>
<dbReference type="InterPro" id="IPR003511">
    <property type="entry name" value="HORMA_dom"/>
</dbReference>
<feature type="region of interest" description="Disordered" evidence="6">
    <location>
        <begin position="1"/>
        <end position="20"/>
    </location>
</feature>
<evidence type="ECO:0000256" key="2">
    <source>
        <dbReference type="ARBA" id="ARBA00004286"/>
    </source>
</evidence>
<dbReference type="Pfam" id="PF02301">
    <property type="entry name" value="HORMA"/>
    <property type="match status" value="1"/>
</dbReference>